<evidence type="ECO:0000313" key="1">
    <source>
        <dbReference type="EMBL" id="MCZ0808088.1"/>
    </source>
</evidence>
<dbReference type="Proteomes" id="UP001077662">
    <property type="component" value="Unassembled WGS sequence"/>
</dbReference>
<dbReference type="RefSeq" id="WP_258433907.1">
    <property type="nucleotide sequence ID" value="NZ_JANSGW010000018.1"/>
</dbReference>
<protein>
    <submittedName>
        <fullName evidence="1">Uncharacterized protein</fullName>
    </submittedName>
</protein>
<name>A0AAP3DH53_BRELA</name>
<proteinExistence type="predicted"/>
<evidence type="ECO:0000313" key="2">
    <source>
        <dbReference type="Proteomes" id="UP001077662"/>
    </source>
</evidence>
<organism evidence="1 2">
    <name type="scientific">Brevibacillus laterosporus</name>
    <name type="common">Bacillus laterosporus</name>
    <dbReference type="NCBI Taxonomy" id="1465"/>
    <lineage>
        <taxon>Bacteria</taxon>
        <taxon>Bacillati</taxon>
        <taxon>Bacillota</taxon>
        <taxon>Bacilli</taxon>
        <taxon>Bacillales</taxon>
        <taxon>Paenibacillaceae</taxon>
        <taxon>Brevibacillus</taxon>
    </lineage>
</organism>
<comment type="caution">
    <text evidence="1">The sequence shown here is derived from an EMBL/GenBank/DDBJ whole genome shotgun (WGS) entry which is preliminary data.</text>
</comment>
<sequence length="57" mass="6854">MNYEDLIADLKRYQRLMMITKTAGDHQAHENYRQITRWITEQIKEHEKTACDQQTAS</sequence>
<accession>A0AAP3DH53</accession>
<dbReference type="AlphaFoldDB" id="A0AAP3DH53"/>
<gene>
    <name evidence="1" type="ORF">O0554_14420</name>
</gene>
<dbReference type="EMBL" id="JAPTNE010000018">
    <property type="protein sequence ID" value="MCZ0808088.1"/>
    <property type="molecule type" value="Genomic_DNA"/>
</dbReference>
<reference evidence="1" key="1">
    <citation type="submission" date="2022-09" db="EMBL/GenBank/DDBJ databases">
        <title>Genome analysis and characterization of larvicidal activity of Brevibacillus strains.</title>
        <authorList>
            <person name="Patrusheva E.V."/>
            <person name="Izotova A.O."/>
            <person name="Toshchakov S.V."/>
            <person name="Sineoky S.P."/>
        </authorList>
    </citation>
    <scope>NUCLEOTIDE SEQUENCE</scope>
    <source>
        <strain evidence="1">VKPM_B-13247</strain>
    </source>
</reference>